<sequence length="63" mass="7280">MQDDYKEEAYSGFCKTLNETRTVFCEFERKDGKLCLTQADCAYGTCPHTKTCLLMNQALKEEE</sequence>
<name>A0AAP4B756_9FIRM</name>
<protein>
    <submittedName>
        <fullName evidence="1">Ubiquinone biosynthesis protein UbiE</fullName>
    </submittedName>
</protein>
<proteinExistence type="predicted"/>
<dbReference type="AlphaFoldDB" id="A0AAP4B756"/>
<dbReference type="EMBL" id="JASGBQ010000001">
    <property type="protein sequence ID" value="MDI9241111.1"/>
    <property type="molecule type" value="Genomic_DNA"/>
</dbReference>
<keyword evidence="2" id="KW-1185">Reference proteome</keyword>
<evidence type="ECO:0000313" key="1">
    <source>
        <dbReference type="EMBL" id="MDI9241111.1"/>
    </source>
</evidence>
<accession>A0AAP4B756</accession>
<organism evidence="1 2">
    <name type="scientific">Fusibacillus kribbianus</name>
    <dbReference type="NCBI Taxonomy" id="3044208"/>
    <lineage>
        <taxon>Bacteria</taxon>
        <taxon>Bacillati</taxon>
        <taxon>Bacillota</taxon>
        <taxon>Clostridia</taxon>
        <taxon>Lachnospirales</taxon>
        <taxon>Lachnospiraceae</taxon>
        <taxon>Fusibacillus</taxon>
    </lineage>
</organism>
<comment type="caution">
    <text evidence="1">The sequence shown here is derived from an EMBL/GenBank/DDBJ whole genome shotgun (WGS) entry which is preliminary data.</text>
</comment>
<dbReference type="Proteomes" id="UP001300383">
    <property type="component" value="Unassembled WGS sequence"/>
</dbReference>
<dbReference type="RefSeq" id="WP_283229613.1">
    <property type="nucleotide sequence ID" value="NZ_JASGBQ010000001.1"/>
</dbReference>
<keyword evidence="1" id="KW-0830">Ubiquinone</keyword>
<reference evidence="1 2" key="1">
    <citation type="submission" date="2023-05" db="EMBL/GenBank/DDBJ databases">
        <title>[ruminococcus] sp. nov., isolated from a pig farm feces dump.</title>
        <authorList>
            <person name="Chang Y.-H."/>
        </authorList>
    </citation>
    <scope>NUCLEOTIDE SEQUENCE [LARGE SCALE GENOMIC DNA]</scope>
    <source>
        <strain evidence="1 2">YH-rum2234</strain>
    </source>
</reference>
<gene>
    <name evidence="1" type="ORF">QJ036_01285</name>
</gene>
<evidence type="ECO:0000313" key="2">
    <source>
        <dbReference type="Proteomes" id="UP001300383"/>
    </source>
</evidence>